<dbReference type="RefSeq" id="WP_093936784.1">
    <property type="nucleotide sequence ID" value="NZ_NMQT01000099.1"/>
</dbReference>
<protein>
    <submittedName>
        <fullName evidence="2">Transcription factor WhiB</fullName>
    </submittedName>
</protein>
<dbReference type="AlphaFoldDB" id="A0A229RVX5"/>
<evidence type="ECO:0000313" key="3">
    <source>
        <dbReference type="Proteomes" id="UP000215223"/>
    </source>
</evidence>
<dbReference type="InterPro" id="IPR034768">
    <property type="entry name" value="4FE4S_WBL"/>
</dbReference>
<organism evidence="2 3">
    <name type="scientific">Amycolatopsis thailandensis</name>
    <dbReference type="NCBI Taxonomy" id="589330"/>
    <lineage>
        <taxon>Bacteria</taxon>
        <taxon>Bacillati</taxon>
        <taxon>Actinomycetota</taxon>
        <taxon>Actinomycetes</taxon>
        <taxon>Pseudonocardiales</taxon>
        <taxon>Pseudonocardiaceae</taxon>
        <taxon>Amycolatopsis</taxon>
    </lineage>
</organism>
<dbReference type="Pfam" id="PF02467">
    <property type="entry name" value="Whib"/>
    <property type="match status" value="1"/>
</dbReference>
<feature type="domain" description="4Fe-4S Wbl-type" evidence="1">
    <location>
        <begin position="28"/>
        <end position="94"/>
    </location>
</feature>
<dbReference type="PROSITE" id="PS51674">
    <property type="entry name" value="4FE4S_WBL"/>
    <property type="match status" value="1"/>
</dbReference>
<reference evidence="2 3" key="1">
    <citation type="submission" date="2017-07" db="EMBL/GenBank/DDBJ databases">
        <title>Amycolatopsis thailandensis Genome sequencing and assembly.</title>
        <authorList>
            <person name="Kaur N."/>
            <person name="Mayilraj S."/>
        </authorList>
    </citation>
    <scope>NUCLEOTIDE SEQUENCE [LARGE SCALE GENOMIC DNA]</scope>
    <source>
        <strain evidence="2 3">JCM 16380</strain>
    </source>
</reference>
<evidence type="ECO:0000313" key="2">
    <source>
        <dbReference type="EMBL" id="OXM50629.1"/>
    </source>
</evidence>
<dbReference type="OrthoDB" id="3689751at2"/>
<proteinExistence type="predicted"/>
<evidence type="ECO:0000259" key="1">
    <source>
        <dbReference type="PROSITE" id="PS51674"/>
    </source>
</evidence>
<dbReference type="EMBL" id="NMQT01000099">
    <property type="protein sequence ID" value="OXM50629.1"/>
    <property type="molecule type" value="Genomic_DNA"/>
</dbReference>
<name>A0A229RVX5_9PSEU</name>
<keyword evidence="3" id="KW-1185">Reference proteome</keyword>
<comment type="caution">
    <text evidence="2">The sequence shown here is derived from an EMBL/GenBank/DDBJ whole genome shotgun (WGS) entry which is preliminary data.</text>
</comment>
<gene>
    <name evidence="2" type="ORF">CFP71_27165</name>
</gene>
<accession>A0A229RVX5</accession>
<dbReference type="Proteomes" id="UP000215223">
    <property type="component" value="Unassembled WGS sequence"/>
</dbReference>
<sequence length="111" mass="12457">MHADDLRLIGIAWRLDRLRWIPSDVLTAIVTGEGVCMWPSAEGEPPPAQTDQQLADRLCGGCPVRDECLELELRTAGTDTAGVWGGMTDDDRRELHPHWLRRGDRIERGAR</sequence>